<dbReference type="AlphaFoldDB" id="A0A1F6LL75"/>
<feature type="transmembrane region" description="Helical" evidence="1">
    <location>
        <begin position="143"/>
        <end position="162"/>
    </location>
</feature>
<name>A0A1F6LL75_9BACT</name>
<accession>A0A1F6LL75</accession>
<keyword evidence="1" id="KW-0472">Membrane</keyword>
<organism evidence="2 3">
    <name type="scientific">Candidatus Magasanikbacteria bacterium RIFCSPHIGHO2_01_FULL_33_34</name>
    <dbReference type="NCBI Taxonomy" id="1798671"/>
    <lineage>
        <taxon>Bacteria</taxon>
        <taxon>Candidatus Magasanikiibacteriota</taxon>
    </lineage>
</organism>
<feature type="transmembrane region" description="Helical" evidence="1">
    <location>
        <begin position="104"/>
        <end position="123"/>
    </location>
</feature>
<protein>
    <recommendedName>
        <fullName evidence="4">Rod shape-determining protein MreD</fullName>
    </recommendedName>
</protein>
<keyword evidence="1" id="KW-1133">Transmembrane helix</keyword>
<reference evidence="2 3" key="1">
    <citation type="journal article" date="2016" name="Nat. Commun.">
        <title>Thousands of microbial genomes shed light on interconnected biogeochemical processes in an aquifer system.</title>
        <authorList>
            <person name="Anantharaman K."/>
            <person name="Brown C.T."/>
            <person name="Hug L.A."/>
            <person name="Sharon I."/>
            <person name="Castelle C.J."/>
            <person name="Probst A.J."/>
            <person name="Thomas B.C."/>
            <person name="Singh A."/>
            <person name="Wilkins M.J."/>
            <person name="Karaoz U."/>
            <person name="Brodie E.L."/>
            <person name="Williams K.H."/>
            <person name="Hubbard S.S."/>
            <person name="Banfield J.F."/>
        </authorList>
    </citation>
    <scope>NUCLEOTIDE SEQUENCE [LARGE SCALE GENOMIC DNA]</scope>
</reference>
<dbReference type="EMBL" id="MFPS01000003">
    <property type="protein sequence ID" value="OGH60138.1"/>
    <property type="molecule type" value="Genomic_DNA"/>
</dbReference>
<evidence type="ECO:0000313" key="3">
    <source>
        <dbReference type="Proteomes" id="UP000177067"/>
    </source>
</evidence>
<sequence length="177" mass="20847">MQTILTITKTILSVILLLFFHFIIAFFLPNPVNTINIFFIYFVLFIIGWEKSIVIWIAFFIFYIFELYSVVPLGFIIVPGIISVMTIYLLYVNVFTNRSWFTSFIMVVIAISINRLLYLFLVYVLNYASGISSIVIKNFFIDLFWELVLTSVISSLLFYLLSKKYNRFSRDKVNMIL</sequence>
<comment type="caution">
    <text evidence="2">The sequence shown here is derived from an EMBL/GenBank/DDBJ whole genome shotgun (WGS) entry which is preliminary data.</text>
</comment>
<feature type="transmembrane region" description="Helical" evidence="1">
    <location>
        <begin position="6"/>
        <end position="28"/>
    </location>
</feature>
<proteinExistence type="predicted"/>
<evidence type="ECO:0000313" key="2">
    <source>
        <dbReference type="EMBL" id="OGH60138.1"/>
    </source>
</evidence>
<gene>
    <name evidence="2" type="ORF">A2725_00620</name>
</gene>
<evidence type="ECO:0000256" key="1">
    <source>
        <dbReference type="SAM" id="Phobius"/>
    </source>
</evidence>
<feature type="transmembrane region" description="Helical" evidence="1">
    <location>
        <begin position="71"/>
        <end position="92"/>
    </location>
</feature>
<keyword evidence="1" id="KW-0812">Transmembrane</keyword>
<evidence type="ECO:0008006" key="4">
    <source>
        <dbReference type="Google" id="ProtNLM"/>
    </source>
</evidence>
<dbReference type="Proteomes" id="UP000177067">
    <property type="component" value="Unassembled WGS sequence"/>
</dbReference>
<feature type="transmembrane region" description="Helical" evidence="1">
    <location>
        <begin position="40"/>
        <end position="65"/>
    </location>
</feature>